<dbReference type="AlphaFoldDB" id="A0A5C4JU57"/>
<organism evidence="2 3">
    <name type="scientific">Martelella lutilitoris</name>
    <dbReference type="NCBI Taxonomy" id="2583532"/>
    <lineage>
        <taxon>Bacteria</taxon>
        <taxon>Pseudomonadati</taxon>
        <taxon>Pseudomonadota</taxon>
        <taxon>Alphaproteobacteria</taxon>
        <taxon>Hyphomicrobiales</taxon>
        <taxon>Aurantimonadaceae</taxon>
        <taxon>Martelella</taxon>
    </lineage>
</organism>
<dbReference type="InterPro" id="IPR009560">
    <property type="entry name" value="DUF1176"/>
</dbReference>
<dbReference type="EMBL" id="VCLB01000004">
    <property type="protein sequence ID" value="TNB48209.1"/>
    <property type="molecule type" value="Genomic_DNA"/>
</dbReference>
<proteinExistence type="predicted"/>
<evidence type="ECO:0000313" key="3">
    <source>
        <dbReference type="Proteomes" id="UP000307874"/>
    </source>
</evidence>
<sequence length="379" mass="40325">MPMRHRLSFRIAAFVLALGFVPAGAFEYRQIDDWAVSCDNAYVCTISLNPPSPQDGNADLAAIQWHRSADPSAPLTLSLPFPPGFFQKGDSKGAFRISIDGIEAYSVGIADLAKDEAVGTFGVADPAALAVLFAKMTAGKSATIAYSGGLGDFSSTITLAGLSDGARFVDDLQGRKGRTDALVEKGDAAPPESVSVWSIDSYKQLPPSILRNLSDENSVCYTDEAHLDQADAFGFNAGASTIMLLPCGPSGAYNQPYQLYVGKDQEFHRAEFPNVSEAGITVLDTVYNVNFDLDNRKLSSVYLGRGLGDCGLAHYWSLDEQATGNPLVLTHERAKSACDGKDVGAANWPVTWQSTLGRHGDAADKVKKADDAGNASEAK</sequence>
<protein>
    <submittedName>
        <fullName evidence="2">DUF1176 domain-containing protein</fullName>
    </submittedName>
</protein>
<dbReference type="OrthoDB" id="330924at2"/>
<reference evidence="2 3" key="2">
    <citation type="submission" date="2019-06" db="EMBL/GenBank/DDBJ databases">
        <title>Martelella lutilitoris sp. nov., isolated from a tidal mudflat.</title>
        <authorList>
            <person name="Kim Y.-J."/>
        </authorList>
    </citation>
    <scope>NUCLEOTIDE SEQUENCE [LARGE SCALE GENOMIC DNA]</scope>
    <source>
        <strain evidence="2 3">GH2-6</strain>
    </source>
</reference>
<keyword evidence="3" id="KW-1185">Reference proteome</keyword>
<evidence type="ECO:0000313" key="2">
    <source>
        <dbReference type="EMBL" id="TNB48209.1"/>
    </source>
</evidence>
<evidence type="ECO:0000256" key="1">
    <source>
        <dbReference type="SAM" id="MobiDB-lite"/>
    </source>
</evidence>
<accession>A0A5C4JU57</accession>
<feature type="region of interest" description="Disordered" evidence="1">
    <location>
        <begin position="359"/>
        <end position="379"/>
    </location>
</feature>
<reference evidence="2 3" key="1">
    <citation type="submission" date="2019-05" db="EMBL/GenBank/DDBJ databases">
        <authorList>
            <person name="Lee S.D."/>
        </authorList>
    </citation>
    <scope>NUCLEOTIDE SEQUENCE [LARGE SCALE GENOMIC DNA]</scope>
    <source>
        <strain evidence="2 3">GH2-6</strain>
    </source>
</reference>
<feature type="compositionally biased region" description="Basic and acidic residues" evidence="1">
    <location>
        <begin position="359"/>
        <end position="371"/>
    </location>
</feature>
<dbReference type="Proteomes" id="UP000307874">
    <property type="component" value="Unassembled WGS sequence"/>
</dbReference>
<comment type="caution">
    <text evidence="2">The sequence shown here is derived from an EMBL/GenBank/DDBJ whole genome shotgun (WGS) entry which is preliminary data.</text>
</comment>
<dbReference type="Pfam" id="PF06674">
    <property type="entry name" value="DUF1176"/>
    <property type="match status" value="1"/>
</dbReference>
<gene>
    <name evidence="2" type="ORF">FF124_07690</name>
</gene>
<name>A0A5C4JU57_9HYPH</name>